<evidence type="ECO:0000313" key="1">
    <source>
        <dbReference type="EMBL" id="OUJ70407.1"/>
    </source>
</evidence>
<organism evidence="1 2">
    <name type="scientific">Hymenobacter crusticola</name>
    <dbReference type="NCBI Taxonomy" id="1770526"/>
    <lineage>
        <taxon>Bacteria</taxon>
        <taxon>Pseudomonadati</taxon>
        <taxon>Bacteroidota</taxon>
        <taxon>Cytophagia</taxon>
        <taxon>Cytophagales</taxon>
        <taxon>Hymenobacteraceae</taxon>
        <taxon>Hymenobacter</taxon>
    </lineage>
</organism>
<dbReference type="AlphaFoldDB" id="A0A243W7H4"/>
<comment type="caution">
    <text evidence="1">The sequence shown here is derived from an EMBL/GenBank/DDBJ whole genome shotgun (WGS) entry which is preliminary data.</text>
</comment>
<dbReference type="Proteomes" id="UP000194873">
    <property type="component" value="Unassembled WGS sequence"/>
</dbReference>
<protein>
    <submittedName>
        <fullName evidence="1">Uncharacterized protein</fullName>
    </submittedName>
</protein>
<evidence type="ECO:0000313" key="2">
    <source>
        <dbReference type="Proteomes" id="UP000194873"/>
    </source>
</evidence>
<proteinExistence type="predicted"/>
<reference evidence="1 2" key="1">
    <citation type="submission" date="2017-01" db="EMBL/GenBank/DDBJ databases">
        <title>A new Hymenobacter.</title>
        <authorList>
            <person name="Liang Y."/>
            <person name="Feng F."/>
        </authorList>
    </citation>
    <scope>NUCLEOTIDE SEQUENCE [LARGE SCALE GENOMIC DNA]</scope>
    <source>
        <strain evidence="1">MIMBbqt21</strain>
    </source>
</reference>
<accession>A0A243W7H4</accession>
<name>A0A243W7H4_9BACT</name>
<dbReference type="EMBL" id="MTSE01000023">
    <property type="protein sequence ID" value="OUJ70407.1"/>
    <property type="molecule type" value="Genomic_DNA"/>
</dbReference>
<gene>
    <name evidence="1" type="ORF">BXP70_24555</name>
</gene>
<sequence length="63" mass="7292">MLRASAFVILVVTLAASWGRVIIDLIMYKILLFHVIITTQKRIKISLIKLYFFLKIDAPYIPV</sequence>
<keyword evidence="2" id="KW-1185">Reference proteome</keyword>